<reference evidence="3" key="1">
    <citation type="journal article" date="2022" name="Int. J. Mol. Sci.">
        <title>Draft Genome of Tanacetum Coccineum: Genomic Comparison of Closely Related Tanacetum-Family Plants.</title>
        <authorList>
            <person name="Yamashiro T."/>
            <person name="Shiraishi A."/>
            <person name="Nakayama K."/>
            <person name="Satake H."/>
        </authorList>
    </citation>
    <scope>NUCLEOTIDE SEQUENCE</scope>
</reference>
<evidence type="ECO:0000313" key="3">
    <source>
        <dbReference type="EMBL" id="GJT33378.1"/>
    </source>
</evidence>
<comment type="caution">
    <text evidence="3">The sequence shown here is derived from an EMBL/GenBank/DDBJ whole genome shotgun (WGS) entry which is preliminary data.</text>
</comment>
<gene>
    <name evidence="3" type="ORF">Tco_0923797</name>
</gene>
<dbReference type="InterPro" id="IPR013103">
    <property type="entry name" value="RVT_2"/>
</dbReference>
<dbReference type="Pfam" id="PF24626">
    <property type="entry name" value="SH3_Tf2-1"/>
    <property type="match status" value="1"/>
</dbReference>
<dbReference type="CDD" id="cd09272">
    <property type="entry name" value="RNase_HI_RT_Ty1"/>
    <property type="match status" value="1"/>
</dbReference>
<feature type="domain" description="Reverse transcriptase Ty1/copia-type" evidence="1">
    <location>
        <begin position="240"/>
        <end position="307"/>
    </location>
</feature>
<dbReference type="EMBL" id="BQNB010014873">
    <property type="protein sequence ID" value="GJT33378.1"/>
    <property type="molecule type" value="Genomic_DNA"/>
</dbReference>
<accession>A0ABQ5D4B8</accession>
<evidence type="ECO:0000313" key="4">
    <source>
        <dbReference type="Proteomes" id="UP001151760"/>
    </source>
</evidence>
<feature type="domain" description="Reverse transcriptase Ty1/copia-type" evidence="1">
    <location>
        <begin position="152"/>
        <end position="233"/>
    </location>
</feature>
<dbReference type="Proteomes" id="UP001151760">
    <property type="component" value="Unassembled WGS sequence"/>
</dbReference>
<proteinExistence type="predicted"/>
<evidence type="ECO:0000259" key="2">
    <source>
        <dbReference type="Pfam" id="PF24626"/>
    </source>
</evidence>
<keyword evidence="4" id="KW-1185">Reference proteome</keyword>
<protein>
    <submittedName>
        <fullName evidence="3">Ribonuclease H-like domain-containing protein</fullName>
    </submittedName>
</protein>
<dbReference type="InterPro" id="IPR056924">
    <property type="entry name" value="SH3_Tf2-1"/>
</dbReference>
<reference evidence="3" key="2">
    <citation type="submission" date="2022-01" db="EMBL/GenBank/DDBJ databases">
        <authorList>
            <person name="Yamashiro T."/>
            <person name="Shiraishi A."/>
            <person name="Satake H."/>
            <person name="Nakayama K."/>
        </authorList>
    </citation>
    <scope>NUCLEOTIDE SEQUENCE</scope>
</reference>
<name>A0ABQ5D4B8_9ASTR</name>
<dbReference type="PANTHER" id="PTHR11439">
    <property type="entry name" value="GAG-POL-RELATED RETROTRANSPOSON"/>
    <property type="match status" value="1"/>
</dbReference>
<dbReference type="SUPFAM" id="SSF56672">
    <property type="entry name" value="DNA/RNA polymerases"/>
    <property type="match status" value="1"/>
</dbReference>
<dbReference type="Pfam" id="PF07727">
    <property type="entry name" value="RVT_2"/>
    <property type="match status" value="2"/>
</dbReference>
<organism evidence="3 4">
    <name type="scientific">Tanacetum coccineum</name>
    <dbReference type="NCBI Taxonomy" id="301880"/>
    <lineage>
        <taxon>Eukaryota</taxon>
        <taxon>Viridiplantae</taxon>
        <taxon>Streptophyta</taxon>
        <taxon>Embryophyta</taxon>
        <taxon>Tracheophyta</taxon>
        <taxon>Spermatophyta</taxon>
        <taxon>Magnoliopsida</taxon>
        <taxon>eudicotyledons</taxon>
        <taxon>Gunneridae</taxon>
        <taxon>Pentapetalae</taxon>
        <taxon>asterids</taxon>
        <taxon>campanulids</taxon>
        <taxon>Asterales</taxon>
        <taxon>Asteraceae</taxon>
        <taxon>Asteroideae</taxon>
        <taxon>Anthemideae</taxon>
        <taxon>Anthemidinae</taxon>
        <taxon>Tanacetum</taxon>
    </lineage>
</organism>
<feature type="domain" description="Tf2-1-like SH3-like" evidence="2">
    <location>
        <begin position="7"/>
        <end position="70"/>
    </location>
</feature>
<dbReference type="PANTHER" id="PTHR11439:SF524">
    <property type="entry name" value="RNA-DIRECTED DNA POLYMERASE, PROTEIN KINASE RLK-PELLE-DLSV FAMILY"/>
    <property type="match status" value="1"/>
</dbReference>
<sequence>MEFEVRDRVMLKVSAWKGVVRFGKRGKLNPRYVRPFKVLAKVRKVAYMLELPQEFSRVHHTLHVSNLKKCYADEPLVMPLEGIHVDDKLQFVEEPVEIMEREIKRLKRSRIPLVKVRWNSRRGPKFTWEREDSFKQKYTQLFTNRASSSTTRFGGVTKPATIRTVLSLAVSRQCHIHQLDVKNAFLHGHLTETVYMHQPLGFTDFAHPDYVCLLKKSLYGLKQEPRAWFQRFASYTIRVASSSGLLQRIISSLKGEFAMTDLGPLNYFLGISATRTSSGIFLSQSKYATEILEQARMLNYILCRTPVDTDKKLGPDGAPVDDPTLYRSLAGALQYLTFTRPDLSYAVRQFCLYMHDPREPHLNAIKHAGFPVTRRSTSGYCVFLRDNLLTWSSKRQDTLSRSSAEAEYRGVAKAVAETSWLRNLLRELHAPLFTATLVFCDNVSAVYMSANPVQHQRTKHIEIDIYFVREKVLTLHVPSRFQYADIFTKGIPYTLFADFRSSLSIRKSPAQTVGE</sequence>
<dbReference type="InterPro" id="IPR043502">
    <property type="entry name" value="DNA/RNA_pol_sf"/>
</dbReference>
<evidence type="ECO:0000259" key="1">
    <source>
        <dbReference type="Pfam" id="PF07727"/>
    </source>
</evidence>